<dbReference type="OrthoDB" id="438641at2759"/>
<dbReference type="SMART" id="SM00317">
    <property type="entry name" value="SET"/>
    <property type="match status" value="1"/>
</dbReference>
<dbReference type="PANTHER" id="PTHR47332:SF4">
    <property type="entry name" value="SET DOMAIN-CONTAINING PROTEIN 5"/>
    <property type="match status" value="1"/>
</dbReference>
<evidence type="ECO:0000313" key="2">
    <source>
        <dbReference type="EMBL" id="RNA31052.1"/>
    </source>
</evidence>
<dbReference type="Gene3D" id="2.170.270.10">
    <property type="entry name" value="SET domain"/>
    <property type="match status" value="1"/>
</dbReference>
<dbReference type="PROSITE" id="PS50280">
    <property type="entry name" value="SET"/>
    <property type="match status" value="1"/>
</dbReference>
<dbReference type="InterPro" id="IPR046341">
    <property type="entry name" value="SET_dom_sf"/>
</dbReference>
<dbReference type="Pfam" id="PF00856">
    <property type="entry name" value="SET"/>
    <property type="match status" value="1"/>
</dbReference>
<proteinExistence type="predicted"/>
<comment type="caution">
    <text evidence="2">The sequence shown here is derived from an EMBL/GenBank/DDBJ whole genome shotgun (WGS) entry which is preliminary data.</text>
</comment>
<sequence>MDELEADCLFEIKQSKNGLGMFATRNINRGELILNEKPLVKLKQNVPKLQLNMYIEHQVSKLGEQDKAKIFELYDNQSSKSLVGIFKTNGYMLGKKSEYCGLFYVMARVNHSCRPNATHHWVESEGAQKVFALKNIDSGEEICTSYIDPFEDTLNRKRILKKSFDFECSCELCLNKGDFDLEKSDERRRMLKELQNMRPRMGLQNPDLFLSKKKLMLTLLKEEGIEYDSYCVNRIAYDKMESERTKTVHETKMKVNQEVSVPQHKEVAINPHKEVAVPQHKELAVPAHKEIGIPHHFSVPRERF</sequence>
<dbReference type="Proteomes" id="UP000276133">
    <property type="component" value="Unassembled WGS sequence"/>
</dbReference>
<dbReference type="EMBL" id="REGN01001999">
    <property type="protein sequence ID" value="RNA31052.1"/>
    <property type="molecule type" value="Genomic_DNA"/>
</dbReference>
<reference evidence="2 3" key="1">
    <citation type="journal article" date="2018" name="Sci. Rep.">
        <title>Genomic signatures of local adaptation to the degree of environmental predictability in rotifers.</title>
        <authorList>
            <person name="Franch-Gras L."/>
            <person name="Hahn C."/>
            <person name="Garcia-Roger E.M."/>
            <person name="Carmona M.J."/>
            <person name="Serra M."/>
            <person name="Gomez A."/>
        </authorList>
    </citation>
    <scope>NUCLEOTIDE SEQUENCE [LARGE SCALE GENOMIC DNA]</scope>
    <source>
        <strain evidence="2">HYR1</strain>
    </source>
</reference>
<feature type="domain" description="SET" evidence="1">
    <location>
        <begin position="8"/>
        <end position="147"/>
    </location>
</feature>
<dbReference type="AlphaFoldDB" id="A0A3M7S5M9"/>
<name>A0A3M7S5M9_BRAPC</name>
<keyword evidence="3" id="KW-1185">Reference proteome</keyword>
<dbReference type="InterPro" id="IPR001214">
    <property type="entry name" value="SET_dom"/>
</dbReference>
<dbReference type="PANTHER" id="PTHR47332">
    <property type="entry name" value="SET DOMAIN-CONTAINING PROTEIN 5"/>
    <property type="match status" value="1"/>
</dbReference>
<accession>A0A3M7S5M9</accession>
<evidence type="ECO:0000313" key="3">
    <source>
        <dbReference type="Proteomes" id="UP000276133"/>
    </source>
</evidence>
<evidence type="ECO:0000259" key="1">
    <source>
        <dbReference type="PROSITE" id="PS50280"/>
    </source>
</evidence>
<organism evidence="2 3">
    <name type="scientific">Brachionus plicatilis</name>
    <name type="common">Marine rotifer</name>
    <name type="synonym">Brachionus muelleri</name>
    <dbReference type="NCBI Taxonomy" id="10195"/>
    <lineage>
        <taxon>Eukaryota</taxon>
        <taxon>Metazoa</taxon>
        <taxon>Spiralia</taxon>
        <taxon>Gnathifera</taxon>
        <taxon>Rotifera</taxon>
        <taxon>Eurotatoria</taxon>
        <taxon>Monogononta</taxon>
        <taxon>Pseudotrocha</taxon>
        <taxon>Ploima</taxon>
        <taxon>Brachionidae</taxon>
        <taxon>Brachionus</taxon>
    </lineage>
</organism>
<dbReference type="STRING" id="10195.A0A3M7S5M9"/>
<dbReference type="InterPro" id="IPR053185">
    <property type="entry name" value="SET_domain_protein"/>
</dbReference>
<dbReference type="SUPFAM" id="SSF82199">
    <property type="entry name" value="SET domain"/>
    <property type="match status" value="1"/>
</dbReference>
<protein>
    <submittedName>
        <fullName evidence="2">SET domain-containing</fullName>
    </submittedName>
</protein>
<gene>
    <name evidence="2" type="ORF">BpHYR1_004711</name>
</gene>
<dbReference type="CDD" id="cd20071">
    <property type="entry name" value="SET_SMYD"/>
    <property type="match status" value="1"/>
</dbReference>